<keyword evidence="3" id="KW-1185">Reference proteome</keyword>
<organism evidence="2 3">
    <name type="scientific">Gracilimonas mengyeensis</name>
    <dbReference type="NCBI Taxonomy" id="1302730"/>
    <lineage>
        <taxon>Bacteria</taxon>
        <taxon>Pseudomonadati</taxon>
        <taxon>Balneolota</taxon>
        <taxon>Balneolia</taxon>
        <taxon>Balneolales</taxon>
        <taxon>Balneolaceae</taxon>
        <taxon>Gracilimonas</taxon>
    </lineage>
</organism>
<evidence type="ECO:0000313" key="2">
    <source>
        <dbReference type="EMBL" id="SMO54921.1"/>
    </source>
</evidence>
<dbReference type="InterPro" id="IPR026444">
    <property type="entry name" value="Secre_tail"/>
</dbReference>
<dbReference type="Gene3D" id="2.60.40.4070">
    <property type="match status" value="1"/>
</dbReference>
<dbReference type="EMBL" id="FXTP01000004">
    <property type="protein sequence ID" value="SMO54921.1"/>
    <property type="molecule type" value="Genomic_DNA"/>
</dbReference>
<dbReference type="SUPFAM" id="SSF110296">
    <property type="entry name" value="Oligoxyloglucan reducing end-specific cellobiohydrolase"/>
    <property type="match status" value="1"/>
</dbReference>
<name>A0A521C7Y9_9BACT</name>
<evidence type="ECO:0000259" key="1">
    <source>
        <dbReference type="Pfam" id="PF18962"/>
    </source>
</evidence>
<gene>
    <name evidence="2" type="ORF">SAMN06265219_104205</name>
</gene>
<reference evidence="2 3" key="1">
    <citation type="submission" date="2017-05" db="EMBL/GenBank/DDBJ databases">
        <authorList>
            <person name="Varghese N."/>
            <person name="Submissions S."/>
        </authorList>
    </citation>
    <scope>NUCLEOTIDE SEQUENCE [LARGE SCALE GENOMIC DNA]</scope>
    <source>
        <strain evidence="2 3">DSM 21985</strain>
    </source>
</reference>
<sequence length="657" mass="74236">MFFGIAGLSGAMGQTLDKSWHFSNFFAANDTTGQTHLFYELVEKRKYICSDLWGSRVYNTSYGNIRHMNPARGTDSTFMNAGGIGGIGCDSFDGWINIADFHPFDNNFENFIFVGSFGDGFEPYAYSQIGTQQYYLAPLFDYFGRVEANPYLGKFFFLPKDNHTVQVPITTNSDSIEYIRNYWHEIADEEAASDSILNILDFKLLSLSTFNDSLAFIHQQNSLIRSEDLGTSGDTLSIQISSDSQFLFDSDSLHIYTTSNTGNLLVSNNYGKQGSWMEFPLQGNPLTLQVDPQKAGHLYVADSTAIYESTDFGQSFQKVYSADHFIVDFYHKPASDIYYVLQKEQIIEVSTDSVSILKSVPDISGFEMNIEKFPYRDGNEFVFTVMQKDPEDDSEYYDVLTLEEFKTTTTREENGNESVIHFNDESDYPLFKELRLDSLSNLIATDWVRDSIWTLMDQNKPRFKTWQPIPEKDSIIVKALFGDNVTTRINGNTFDQGISLVFYSEQVRETGTFFNDAIASAQWSPKVGFTYFRFGVHGLIYYLKGAKIDGITYGNMTVVSNEPEPSNIPSQITLGQNYPNPFNPSTVISYQLDSNQLVRLEVFDVTGRKVATLVDGQRLSAGSHRASFDASGLSSGVYFYRLETGGQTLTRKMLLVK</sequence>
<evidence type="ECO:0000313" key="3">
    <source>
        <dbReference type="Proteomes" id="UP000317557"/>
    </source>
</evidence>
<dbReference type="Gene3D" id="2.130.10.10">
    <property type="entry name" value="YVTN repeat-like/Quinoprotein amine dehydrogenase"/>
    <property type="match status" value="1"/>
</dbReference>
<protein>
    <submittedName>
        <fullName evidence="2">Por secretion system C-terminal sorting domain-containing protein</fullName>
    </submittedName>
</protein>
<dbReference type="InterPro" id="IPR015943">
    <property type="entry name" value="WD40/YVTN_repeat-like_dom_sf"/>
</dbReference>
<dbReference type="AlphaFoldDB" id="A0A521C7Y9"/>
<dbReference type="NCBIfam" id="TIGR04183">
    <property type="entry name" value="Por_Secre_tail"/>
    <property type="match status" value="1"/>
</dbReference>
<feature type="domain" description="Secretion system C-terminal sorting" evidence="1">
    <location>
        <begin position="578"/>
        <end position="653"/>
    </location>
</feature>
<accession>A0A521C7Y9</accession>
<proteinExistence type="predicted"/>
<dbReference type="Pfam" id="PF18962">
    <property type="entry name" value="Por_Secre_tail"/>
    <property type="match status" value="1"/>
</dbReference>
<dbReference type="Proteomes" id="UP000317557">
    <property type="component" value="Unassembled WGS sequence"/>
</dbReference>